<reference evidence="2" key="1">
    <citation type="submission" date="2020-08" db="EMBL/GenBank/DDBJ databases">
        <title>Plant Genome Project.</title>
        <authorList>
            <person name="Zhang R.-G."/>
        </authorList>
    </citation>
    <scope>NUCLEOTIDE SEQUENCE</scope>
    <source>
        <strain evidence="2">WSP0</strain>
        <tissue evidence="2">Leaf</tissue>
    </source>
</reference>
<feature type="region of interest" description="Disordered" evidence="1">
    <location>
        <begin position="112"/>
        <end position="139"/>
    </location>
</feature>
<protein>
    <submittedName>
        <fullName evidence="2">Uncharacterized protein</fullName>
    </submittedName>
</protein>
<sequence length="139" mass="14610">MVGKGPSVPQNKVWVVKAGKDDVSVTIPSVSQGPNLVMPGVELPCINQFSILQEIQEIEIGQNASTSMGNDMDIAETEVVVPGPSETAEYGFLPSDLGDGMTDPDAVFLALKSVATDDKQPSGGKKPGATKKPRNSKKK</sequence>
<keyword evidence="3" id="KW-1185">Reference proteome</keyword>
<proteinExistence type="predicted"/>
<feature type="compositionally biased region" description="Basic residues" evidence="1">
    <location>
        <begin position="128"/>
        <end position="139"/>
    </location>
</feature>
<gene>
    <name evidence="2" type="ORF">RHGRI_011078</name>
</gene>
<name>A0AAV6KKF1_9ERIC</name>
<dbReference type="AlphaFoldDB" id="A0AAV6KKF1"/>
<accession>A0AAV6KKF1</accession>
<dbReference type="EMBL" id="JACTNZ010000004">
    <property type="protein sequence ID" value="KAG5553090.1"/>
    <property type="molecule type" value="Genomic_DNA"/>
</dbReference>
<evidence type="ECO:0000256" key="1">
    <source>
        <dbReference type="SAM" id="MobiDB-lite"/>
    </source>
</evidence>
<dbReference type="Proteomes" id="UP000823749">
    <property type="component" value="Chromosome 4"/>
</dbReference>
<comment type="caution">
    <text evidence="2">The sequence shown here is derived from an EMBL/GenBank/DDBJ whole genome shotgun (WGS) entry which is preliminary data.</text>
</comment>
<evidence type="ECO:0000313" key="2">
    <source>
        <dbReference type="EMBL" id="KAG5553090.1"/>
    </source>
</evidence>
<organism evidence="2 3">
    <name type="scientific">Rhododendron griersonianum</name>
    <dbReference type="NCBI Taxonomy" id="479676"/>
    <lineage>
        <taxon>Eukaryota</taxon>
        <taxon>Viridiplantae</taxon>
        <taxon>Streptophyta</taxon>
        <taxon>Embryophyta</taxon>
        <taxon>Tracheophyta</taxon>
        <taxon>Spermatophyta</taxon>
        <taxon>Magnoliopsida</taxon>
        <taxon>eudicotyledons</taxon>
        <taxon>Gunneridae</taxon>
        <taxon>Pentapetalae</taxon>
        <taxon>asterids</taxon>
        <taxon>Ericales</taxon>
        <taxon>Ericaceae</taxon>
        <taxon>Ericoideae</taxon>
        <taxon>Rhodoreae</taxon>
        <taxon>Rhododendron</taxon>
    </lineage>
</organism>
<evidence type="ECO:0000313" key="3">
    <source>
        <dbReference type="Proteomes" id="UP000823749"/>
    </source>
</evidence>